<dbReference type="Proteomes" id="UP000501600">
    <property type="component" value="Chromosome"/>
</dbReference>
<protein>
    <submittedName>
        <fullName evidence="1">DUF3089 domain-containing protein</fullName>
    </submittedName>
</protein>
<dbReference type="Pfam" id="PF11288">
    <property type="entry name" value="DUF3089"/>
    <property type="match status" value="1"/>
</dbReference>
<dbReference type="RefSeq" id="WP_168820727.1">
    <property type="nucleotide sequence ID" value="NZ_CP051217.1"/>
</dbReference>
<evidence type="ECO:0000313" key="1">
    <source>
        <dbReference type="EMBL" id="QJB70419.1"/>
    </source>
</evidence>
<evidence type="ECO:0000313" key="2">
    <source>
        <dbReference type="Proteomes" id="UP000501600"/>
    </source>
</evidence>
<accession>A0A6H2DP30</accession>
<keyword evidence="2" id="KW-1185">Reference proteome</keyword>
<organism evidence="1 2">
    <name type="scientific">Parasphingorhabdus halotolerans</name>
    <dbReference type="NCBI Taxonomy" id="2725558"/>
    <lineage>
        <taxon>Bacteria</taxon>
        <taxon>Pseudomonadati</taxon>
        <taxon>Pseudomonadota</taxon>
        <taxon>Alphaproteobacteria</taxon>
        <taxon>Sphingomonadales</taxon>
        <taxon>Sphingomonadaceae</taxon>
        <taxon>Parasphingorhabdus</taxon>
    </lineage>
</organism>
<name>A0A6H2DP30_9SPHN</name>
<proteinExistence type="predicted"/>
<dbReference type="EMBL" id="CP051217">
    <property type="protein sequence ID" value="QJB70419.1"/>
    <property type="molecule type" value="Genomic_DNA"/>
</dbReference>
<dbReference type="AlphaFoldDB" id="A0A6H2DP30"/>
<dbReference type="KEGG" id="phao:HF685_15050"/>
<sequence length="374" mass="40090">MIIETILAAAAATGPVPNDYGLAQNWLCRPDQRDACTISRDITAIAPDGTLTVTKFEPAKAPDADCFYVYPTVSFDETGNSDMVANEEERKVIEAQFARFGAQCRTFAPLYRQVTLTALRALMTGQPIAADRELNYSDVRDAWKHYLANDNDGRPFVIIGHSQGTGLLKRLLAEEIDGKPIATKMLSAMLIGSNILVAKGKDVGGDFQSTPLCQKAEQSGCVVTYVSFRETAPPPANSRFGKTDQAGMEVACTNPAALGGGRAPLRSAFAASRSWEMARDTGPWVKDANISTGYVALPGLLSAQCVNENGASYLSVSVDGVADDPRTDDVPGDVVVGSTVLQDWGLHLIDVSLAYDDLVALVPQQLKAWKAGRK</sequence>
<gene>
    <name evidence="1" type="ORF">HF685_15050</name>
</gene>
<dbReference type="InterPro" id="IPR021440">
    <property type="entry name" value="DUF3089"/>
</dbReference>
<reference evidence="1 2" key="1">
    <citation type="submission" date="2020-04" db="EMBL/GenBank/DDBJ databases">
        <title>Genome sequence for Sphingorhabdus sp. strain M1.</title>
        <authorList>
            <person name="Park S.-J."/>
        </authorList>
    </citation>
    <scope>NUCLEOTIDE SEQUENCE [LARGE SCALE GENOMIC DNA]</scope>
    <source>
        <strain evidence="1 2">JK6</strain>
    </source>
</reference>